<organism evidence="2 3">
    <name type="scientific">Caldovatus sediminis</name>
    <dbReference type="NCBI Taxonomy" id="2041189"/>
    <lineage>
        <taxon>Bacteria</taxon>
        <taxon>Pseudomonadati</taxon>
        <taxon>Pseudomonadota</taxon>
        <taxon>Alphaproteobacteria</taxon>
        <taxon>Acetobacterales</taxon>
        <taxon>Roseomonadaceae</taxon>
        <taxon>Caldovatus</taxon>
    </lineage>
</organism>
<proteinExistence type="predicted"/>
<accession>A0A8J3EBG0</accession>
<comment type="caution">
    <text evidence="2">The sequence shown here is derived from an EMBL/GenBank/DDBJ whole genome shotgun (WGS) entry which is preliminary data.</text>
</comment>
<reference evidence="2 3" key="1">
    <citation type="journal article" date="2014" name="Int. J. Syst. Evol. Microbiol.">
        <title>Complete genome sequence of Corynebacterium casei LMG S-19264T (=DSM 44701T), isolated from a smear-ripened cheese.</title>
        <authorList>
            <consortium name="US DOE Joint Genome Institute (JGI-PGF)"/>
            <person name="Walter F."/>
            <person name="Albersmeier A."/>
            <person name="Kalinowski J."/>
            <person name="Ruckert C."/>
        </authorList>
    </citation>
    <scope>NUCLEOTIDE SEQUENCE [LARGE SCALE GENOMIC DNA]</scope>
    <source>
        <strain evidence="2 3">CGMCC 1.16330</strain>
    </source>
</reference>
<evidence type="ECO:0000256" key="1">
    <source>
        <dbReference type="SAM" id="MobiDB-lite"/>
    </source>
</evidence>
<feature type="compositionally biased region" description="Low complexity" evidence="1">
    <location>
        <begin position="56"/>
        <end position="70"/>
    </location>
</feature>
<evidence type="ECO:0000313" key="2">
    <source>
        <dbReference type="EMBL" id="GGG22982.1"/>
    </source>
</evidence>
<dbReference type="EMBL" id="BMKS01000002">
    <property type="protein sequence ID" value="GGG22982.1"/>
    <property type="molecule type" value="Genomic_DNA"/>
</dbReference>
<dbReference type="AlphaFoldDB" id="A0A8J3EBG0"/>
<dbReference type="Proteomes" id="UP000597507">
    <property type="component" value="Unassembled WGS sequence"/>
</dbReference>
<name>A0A8J3EBG0_9PROT</name>
<keyword evidence="3" id="KW-1185">Reference proteome</keyword>
<evidence type="ECO:0000313" key="3">
    <source>
        <dbReference type="Proteomes" id="UP000597507"/>
    </source>
</evidence>
<protein>
    <submittedName>
        <fullName evidence="2">Uncharacterized protein</fullName>
    </submittedName>
</protein>
<feature type="region of interest" description="Disordered" evidence="1">
    <location>
        <begin position="35"/>
        <end position="73"/>
    </location>
</feature>
<gene>
    <name evidence="2" type="ORF">GCM10010964_08900</name>
</gene>
<sequence>MKRRFSAGIGAISITPSAGRIRIIATVAEIVPFSAGRGGRQTDQGDCQSSKKAARRSSSVSRPRFASSAARTRRSRVTEQGVLAMPVSRSLASATGLWKWLAWTRMPPSACSRKLSSGAHSMSTPKPSWLSIRLFAADFGVAWSTRSASATCSCSSALRRRRESGTPWVR</sequence>